<feature type="transmembrane region" description="Helical" evidence="8">
    <location>
        <begin position="307"/>
        <end position="325"/>
    </location>
</feature>
<reference evidence="11" key="1">
    <citation type="journal article" date="2014" name="Environ. Microbiol.">
        <title>Comparative genomics of the marine bacterial genus Glaciecola reveals the high degree of genomic diversity and genomic characteristic for cold adaptation.</title>
        <authorList>
            <person name="Qin Q.L."/>
            <person name="Xie B.B."/>
            <person name="Yu Y."/>
            <person name="Shu Y.L."/>
            <person name="Rong J.C."/>
            <person name="Zhang Y.J."/>
            <person name="Zhao D.L."/>
            <person name="Chen X.L."/>
            <person name="Zhang X.Y."/>
            <person name="Chen B."/>
            <person name="Zhou B.C."/>
            <person name="Zhang Y.Z."/>
        </authorList>
    </citation>
    <scope>NUCLEOTIDE SEQUENCE [LARGE SCALE GENOMIC DNA]</scope>
    <source>
        <strain evidence="11">ACAM 615</strain>
    </source>
</reference>
<feature type="transmembrane region" description="Helical" evidence="8">
    <location>
        <begin position="163"/>
        <end position="188"/>
    </location>
</feature>
<keyword evidence="6 8" id="KW-0472">Membrane</keyword>
<dbReference type="GO" id="GO:0005886">
    <property type="term" value="C:plasma membrane"/>
    <property type="evidence" value="ECO:0007669"/>
    <property type="project" value="UniProtKB-SubCell"/>
</dbReference>
<evidence type="ECO:0000256" key="1">
    <source>
        <dbReference type="ARBA" id="ARBA00004651"/>
    </source>
</evidence>
<dbReference type="EMBL" id="BAEQ01000016">
    <property type="protein sequence ID" value="GAC27920.1"/>
    <property type="molecule type" value="Genomic_DNA"/>
</dbReference>
<keyword evidence="4 7" id="KW-0812">Transmembrane</keyword>
<feature type="transmembrane region" description="Helical" evidence="8">
    <location>
        <begin position="6"/>
        <end position="26"/>
    </location>
</feature>
<evidence type="ECO:0000313" key="10">
    <source>
        <dbReference type="EMBL" id="GAC27920.1"/>
    </source>
</evidence>
<feature type="transmembrane region" description="Helical" evidence="8">
    <location>
        <begin position="208"/>
        <end position="233"/>
    </location>
</feature>
<dbReference type="PANTHER" id="PTHR42703">
    <property type="entry name" value="NADH DEHYDROGENASE"/>
    <property type="match status" value="1"/>
</dbReference>
<feature type="transmembrane region" description="Helical" evidence="8">
    <location>
        <begin position="337"/>
        <end position="355"/>
    </location>
</feature>
<comment type="subcellular location">
    <subcellularLocation>
        <location evidence="1">Cell membrane</location>
        <topology evidence="1">Multi-pass membrane protein</topology>
    </subcellularLocation>
    <subcellularLocation>
        <location evidence="7">Membrane</location>
        <topology evidence="7">Multi-pass membrane protein</topology>
    </subcellularLocation>
</comment>
<feature type="domain" description="NADH:quinone oxidoreductase/Mrp antiporter transmembrane" evidence="9">
    <location>
        <begin position="130"/>
        <end position="428"/>
    </location>
</feature>
<dbReference type="STRING" id="1121922.GCA_000428905_01561"/>
<feature type="transmembrane region" description="Helical" evidence="8">
    <location>
        <begin position="282"/>
        <end position="300"/>
    </location>
</feature>
<gene>
    <name evidence="10" type="primary">mnhD1</name>
    <name evidence="10" type="ORF">GPAL_1041</name>
</gene>
<feature type="transmembrane region" description="Helical" evidence="8">
    <location>
        <begin position="458"/>
        <end position="481"/>
    </location>
</feature>
<keyword evidence="3" id="KW-1003">Cell membrane</keyword>
<dbReference type="InterPro" id="IPR003918">
    <property type="entry name" value="NADH_UbQ_OxRdtase"/>
</dbReference>
<dbReference type="RefSeq" id="WP_006009723.1">
    <property type="nucleotide sequence ID" value="NZ_BAEQ01000016.1"/>
</dbReference>
<evidence type="ECO:0000256" key="4">
    <source>
        <dbReference type="ARBA" id="ARBA00022692"/>
    </source>
</evidence>
<dbReference type="InterPro" id="IPR001750">
    <property type="entry name" value="ND/Mrp_TM"/>
</dbReference>
<dbReference type="Pfam" id="PF00361">
    <property type="entry name" value="Proton_antipo_M"/>
    <property type="match status" value="1"/>
</dbReference>
<accession>K6ZX63</accession>
<keyword evidence="5 8" id="KW-1133">Transmembrane helix</keyword>
<feature type="transmembrane region" description="Helical" evidence="8">
    <location>
        <begin position="82"/>
        <end position="103"/>
    </location>
</feature>
<dbReference type="PRINTS" id="PR01437">
    <property type="entry name" value="NUOXDRDTASE4"/>
</dbReference>
<feature type="transmembrane region" description="Helical" evidence="8">
    <location>
        <begin position="133"/>
        <end position="151"/>
    </location>
</feature>
<evidence type="ECO:0000256" key="7">
    <source>
        <dbReference type="RuleBase" id="RU000320"/>
    </source>
</evidence>
<organism evidence="10 11">
    <name type="scientific">Brumicola pallidula DSM 14239 = ACAM 615</name>
    <dbReference type="NCBI Taxonomy" id="1121922"/>
    <lineage>
        <taxon>Bacteria</taxon>
        <taxon>Pseudomonadati</taxon>
        <taxon>Pseudomonadota</taxon>
        <taxon>Gammaproteobacteria</taxon>
        <taxon>Alteromonadales</taxon>
        <taxon>Alteromonadaceae</taxon>
        <taxon>Brumicola</taxon>
    </lineage>
</organism>
<evidence type="ECO:0000256" key="3">
    <source>
        <dbReference type="ARBA" id="ARBA00022475"/>
    </source>
</evidence>
<protein>
    <submittedName>
        <fullName evidence="10">Na(+)/H(+) antiporter subunit D1</fullName>
    </submittedName>
</protein>
<sequence length="508" mass="54735">MTVHLAILPILIPLVGGLLMLLPPFAGVERYQYRRVAALCLMLAQIACSIILILMVVQNGAIMYAVGDWQPPFGIILYADQLSAMLVALTSFLGLGVTLYSFAGSDREGKYFHPLVQFQLLGIYGAFLTNDLFNLFVFFEVLLIASYTLLIHGGGKQKTAANVHYVILNLVGSSLFLFALGTLYGITGTLNIADMSLRVAQLSESNQLIAQAGGSLLLIVFGLKAAMLPLHFWLPRTYAAASAPVAALFAIMTKVGVYCIFRVYTVIFGDQAGDLANMIQPWVWPLAILTVIAGTVGALASPNLRTLAANLVIVSVGTLLIAFALRTPEATAAGFLYLIHSTLVTAALFLIADMLGQQRGKALDYFVVARKIKQQALFGVLFVVAAMAVAGLPPFSGFLAKLVILQSVTGVEQKIWVWSVILISSLITIIALSRAGTTLFWRSTPSRDNSETPGVSKWQICATFLLLGASPLLALFGASIIEYTNNAAAQLHDIPYLIEVMNLEENAQ</sequence>
<dbReference type="OrthoDB" id="9768329at2"/>
<dbReference type="GO" id="GO:0008137">
    <property type="term" value="F:NADH dehydrogenase (ubiquinone) activity"/>
    <property type="evidence" value="ECO:0007669"/>
    <property type="project" value="InterPro"/>
</dbReference>
<comment type="similarity">
    <text evidence="2">Belongs to the CPA3 antiporters (TC 2.A.63) subunit D family.</text>
</comment>
<name>K6ZX63_9ALTE</name>
<proteinExistence type="inferred from homology"/>
<dbReference type="GO" id="GO:0042773">
    <property type="term" value="P:ATP synthesis coupled electron transport"/>
    <property type="evidence" value="ECO:0007669"/>
    <property type="project" value="InterPro"/>
</dbReference>
<evidence type="ECO:0000259" key="9">
    <source>
        <dbReference type="Pfam" id="PF00361"/>
    </source>
</evidence>
<feature type="transmembrane region" description="Helical" evidence="8">
    <location>
        <begin position="415"/>
        <end position="437"/>
    </location>
</feature>
<dbReference type="AlphaFoldDB" id="K6ZX63"/>
<dbReference type="NCBIfam" id="NF009309">
    <property type="entry name" value="PRK12666.1"/>
    <property type="match status" value="1"/>
</dbReference>
<feature type="transmembrane region" description="Helical" evidence="8">
    <location>
        <begin position="110"/>
        <end position="127"/>
    </location>
</feature>
<evidence type="ECO:0000256" key="8">
    <source>
        <dbReference type="SAM" id="Phobius"/>
    </source>
</evidence>
<dbReference type="PANTHER" id="PTHR42703:SF1">
    <property type="entry name" value="NA(+)_H(+) ANTIPORTER SUBUNIT D1"/>
    <property type="match status" value="1"/>
</dbReference>
<keyword evidence="11" id="KW-1185">Reference proteome</keyword>
<feature type="transmembrane region" description="Helical" evidence="8">
    <location>
        <begin position="245"/>
        <end position="267"/>
    </location>
</feature>
<dbReference type="Proteomes" id="UP000006251">
    <property type="component" value="Unassembled WGS sequence"/>
</dbReference>
<evidence type="ECO:0000256" key="5">
    <source>
        <dbReference type="ARBA" id="ARBA00022989"/>
    </source>
</evidence>
<evidence type="ECO:0000256" key="6">
    <source>
        <dbReference type="ARBA" id="ARBA00023136"/>
    </source>
</evidence>
<evidence type="ECO:0000313" key="11">
    <source>
        <dbReference type="Proteomes" id="UP000006251"/>
    </source>
</evidence>
<feature type="transmembrane region" description="Helical" evidence="8">
    <location>
        <begin position="376"/>
        <end position="395"/>
    </location>
</feature>
<feature type="transmembrane region" description="Helical" evidence="8">
    <location>
        <begin position="38"/>
        <end position="62"/>
    </location>
</feature>
<dbReference type="InterPro" id="IPR050586">
    <property type="entry name" value="CPA3_Na-H_Antiporter_D"/>
</dbReference>
<evidence type="ECO:0000256" key="2">
    <source>
        <dbReference type="ARBA" id="ARBA00005346"/>
    </source>
</evidence>
<comment type="caution">
    <text evidence="10">The sequence shown here is derived from an EMBL/GenBank/DDBJ whole genome shotgun (WGS) entry which is preliminary data.</text>
</comment>